<protein>
    <submittedName>
        <fullName evidence="2">Trafficking protein particle complex subunit 6A</fullName>
    </submittedName>
</protein>
<keyword evidence="1" id="KW-1133">Transmembrane helix</keyword>
<dbReference type="EMBL" id="CP115538">
    <property type="protein sequence ID" value="WBY60635.1"/>
    <property type="molecule type" value="Genomic_DNA"/>
</dbReference>
<name>A0AAE9WY35_PLAYO</name>
<gene>
    <name evidence="2" type="ORF">Py17XNL_001400934</name>
</gene>
<proteinExistence type="predicted"/>
<evidence type="ECO:0000313" key="3">
    <source>
        <dbReference type="Proteomes" id="UP001054126"/>
    </source>
</evidence>
<sequence length="72" mass="8756">MYIYYIYLYILNFFCIFLKYSLDNQTQEKNNYTHGIILRCAFLNTCDCSREKKILNNSKIKNKNNRIKSNKN</sequence>
<dbReference type="AlphaFoldDB" id="A0AAE9WY35"/>
<organism evidence="2 3">
    <name type="scientific">Plasmodium yoelii yoelii</name>
    <dbReference type="NCBI Taxonomy" id="73239"/>
    <lineage>
        <taxon>Eukaryota</taxon>
        <taxon>Sar</taxon>
        <taxon>Alveolata</taxon>
        <taxon>Apicomplexa</taxon>
        <taxon>Aconoidasida</taxon>
        <taxon>Haemosporida</taxon>
        <taxon>Plasmodiidae</taxon>
        <taxon>Plasmodium</taxon>
        <taxon>Plasmodium (Vinckeia)</taxon>
    </lineage>
</organism>
<accession>A0AAE9WY35</accession>
<keyword evidence="1" id="KW-0472">Membrane</keyword>
<reference evidence="2" key="1">
    <citation type="submission" date="2023-01" db="EMBL/GenBank/DDBJ databases">
        <title>Long-Read Genome Assembly and Gene Model Annotations for the Rodent Malaria Parasite Plasmodium yoelii 17XNL.</title>
        <authorList>
            <person name="Mitchell G.J."/>
            <person name="Sebastian A."/>
            <person name="Albert I."/>
            <person name="Lindner S.E."/>
        </authorList>
    </citation>
    <scope>NUCLEOTIDE SEQUENCE</scope>
    <source>
        <strain evidence="2">17XNL clone 1.1</strain>
    </source>
</reference>
<keyword evidence="1" id="KW-0812">Transmembrane</keyword>
<dbReference type="Proteomes" id="UP001054126">
    <property type="component" value="Chromosome 14"/>
</dbReference>
<evidence type="ECO:0000256" key="1">
    <source>
        <dbReference type="SAM" id="Phobius"/>
    </source>
</evidence>
<feature type="transmembrane region" description="Helical" evidence="1">
    <location>
        <begin position="6"/>
        <end position="22"/>
    </location>
</feature>
<evidence type="ECO:0000313" key="2">
    <source>
        <dbReference type="EMBL" id="WBY60635.1"/>
    </source>
</evidence>